<reference evidence="2" key="1">
    <citation type="submission" date="2016-02" db="EMBL/GenBank/DDBJ databases">
        <authorList>
            <person name="Rodrigo-Torres Lidia"/>
            <person name="Arahal R.David."/>
        </authorList>
    </citation>
    <scope>NUCLEOTIDE SEQUENCE [LARGE SCALE GENOMIC DNA]</scope>
    <source>
        <strain evidence="2">CECT 8713</strain>
    </source>
</reference>
<gene>
    <name evidence="1" type="ORF">GMA8713_03508</name>
</gene>
<dbReference type="OrthoDB" id="4119964at2"/>
<protein>
    <recommendedName>
        <fullName evidence="3">DUF2971 domain-containing protein</fullName>
    </recommendedName>
</protein>
<name>A0A128FGJ1_9GAMM</name>
<dbReference type="InterPro" id="IPR021352">
    <property type="entry name" value="DUF2971"/>
</dbReference>
<organism evidence="1 2">
    <name type="scientific">Grimontia marina</name>
    <dbReference type="NCBI Taxonomy" id="646534"/>
    <lineage>
        <taxon>Bacteria</taxon>
        <taxon>Pseudomonadati</taxon>
        <taxon>Pseudomonadota</taxon>
        <taxon>Gammaproteobacteria</taxon>
        <taxon>Vibrionales</taxon>
        <taxon>Vibrionaceae</taxon>
        <taxon>Grimontia</taxon>
    </lineage>
</organism>
<sequence length="317" mass="36650">MKQLFKYMSKPRNFFEEGFIRLSQLSALNAPFEAAFCRNSLDELASEFDESTSWDPEFGELKFSQYVDFRMHHIGVISFTENKENLLMWAHYANEHKGIVAGVAHFPQHGSIFEKLFRADSLINSAWGEEWSQFDGVPKPISYRKGLRYRNDKFDYDYSNISAEGADRVLYEVFLQKSDEWIYEQEHRVILRLEQSDRVIIPDLNAIRDERIKNKIVISSYSVVNSENSSCTVNLYEITDDAERISVAMALAKLSQNPQVIYQMKLSSSAINNCLIGLKSETTKADVQGSHALSTGYLDIWKATRNMDYYSIEFKKI</sequence>
<keyword evidence="2" id="KW-1185">Reference proteome</keyword>
<evidence type="ECO:0000313" key="1">
    <source>
        <dbReference type="EMBL" id="CZF85386.1"/>
    </source>
</evidence>
<accession>A0A128FGJ1</accession>
<dbReference type="Proteomes" id="UP000073601">
    <property type="component" value="Unassembled WGS sequence"/>
</dbReference>
<evidence type="ECO:0008006" key="3">
    <source>
        <dbReference type="Google" id="ProtNLM"/>
    </source>
</evidence>
<dbReference type="Pfam" id="PF11185">
    <property type="entry name" value="DUF2971"/>
    <property type="match status" value="1"/>
</dbReference>
<proteinExistence type="predicted"/>
<dbReference type="EMBL" id="FIZY01000037">
    <property type="protein sequence ID" value="CZF85386.1"/>
    <property type="molecule type" value="Genomic_DNA"/>
</dbReference>
<evidence type="ECO:0000313" key="2">
    <source>
        <dbReference type="Proteomes" id="UP000073601"/>
    </source>
</evidence>
<dbReference type="AlphaFoldDB" id="A0A128FGJ1"/>